<feature type="transmembrane region" description="Helical" evidence="5">
    <location>
        <begin position="7"/>
        <end position="26"/>
    </location>
</feature>
<evidence type="ECO:0000256" key="2">
    <source>
        <dbReference type="ARBA" id="ARBA00022692"/>
    </source>
</evidence>
<protein>
    <submittedName>
        <fullName evidence="6">DoxX family protein</fullName>
    </submittedName>
</protein>
<feature type="transmembrane region" description="Helical" evidence="5">
    <location>
        <begin position="71"/>
        <end position="90"/>
    </location>
</feature>
<keyword evidence="4 5" id="KW-0472">Membrane</keyword>
<evidence type="ECO:0000256" key="1">
    <source>
        <dbReference type="ARBA" id="ARBA00004141"/>
    </source>
</evidence>
<name>A0ABS9SPX6_9BACT</name>
<reference evidence="6 7" key="1">
    <citation type="submission" date="2022-02" db="EMBL/GenBank/DDBJ databases">
        <authorList>
            <person name="Min J."/>
        </authorList>
    </citation>
    <scope>NUCLEOTIDE SEQUENCE [LARGE SCALE GENOMIC DNA]</scope>
    <source>
        <strain evidence="6 7">GR10-1</strain>
    </source>
</reference>
<organism evidence="6 7">
    <name type="scientific">Niabella ginsengisoli</name>
    <dbReference type="NCBI Taxonomy" id="522298"/>
    <lineage>
        <taxon>Bacteria</taxon>
        <taxon>Pseudomonadati</taxon>
        <taxon>Bacteroidota</taxon>
        <taxon>Chitinophagia</taxon>
        <taxon>Chitinophagales</taxon>
        <taxon>Chitinophagaceae</taxon>
        <taxon>Niabella</taxon>
    </lineage>
</organism>
<dbReference type="Pfam" id="PF13564">
    <property type="entry name" value="DoxX_2"/>
    <property type="match status" value="1"/>
</dbReference>
<comment type="subcellular location">
    <subcellularLocation>
        <location evidence="1">Membrane</location>
        <topology evidence="1">Multi-pass membrane protein</topology>
    </subcellularLocation>
</comment>
<dbReference type="EMBL" id="JAKWBL010000004">
    <property type="protein sequence ID" value="MCH5600448.1"/>
    <property type="molecule type" value="Genomic_DNA"/>
</dbReference>
<evidence type="ECO:0000313" key="6">
    <source>
        <dbReference type="EMBL" id="MCH5600448.1"/>
    </source>
</evidence>
<dbReference type="InterPro" id="IPR032808">
    <property type="entry name" value="DoxX"/>
</dbReference>
<dbReference type="Proteomes" id="UP001202248">
    <property type="component" value="Unassembled WGS sequence"/>
</dbReference>
<comment type="caution">
    <text evidence="6">The sequence shown here is derived from an EMBL/GenBank/DDBJ whole genome shotgun (WGS) entry which is preliminary data.</text>
</comment>
<feature type="transmembrane region" description="Helical" evidence="5">
    <location>
        <begin position="96"/>
        <end position="115"/>
    </location>
</feature>
<feature type="transmembrane region" description="Helical" evidence="5">
    <location>
        <begin position="41"/>
        <end position="64"/>
    </location>
</feature>
<sequence length="123" mass="13912">MKATKITYWITTIIIFLWEGVMPALYSQSDLAKQGLSHLQYPAYFGGLLLAFKIVGSLILIIPFRHWIKDWAYAGFAFVFISAAVSHGVIDGATNAQTIMPFIFLAILFVSYYCYKKIYKTAP</sequence>
<evidence type="ECO:0000256" key="5">
    <source>
        <dbReference type="SAM" id="Phobius"/>
    </source>
</evidence>
<proteinExistence type="predicted"/>
<keyword evidence="2 5" id="KW-0812">Transmembrane</keyword>
<keyword evidence="3 5" id="KW-1133">Transmembrane helix</keyword>
<evidence type="ECO:0000256" key="4">
    <source>
        <dbReference type="ARBA" id="ARBA00023136"/>
    </source>
</evidence>
<keyword evidence="7" id="KW-1185">Reference proteome</keyword>
<gene>
    <name evidence="6" type="ORF">MKP09_22280</name>
</gene>
<evidence type="ECO:0000256" key="3">
    <source>
        <dbReference type="ARBA" id="ARBA00022989"/>
    </source>
</evidence>
<evidence type="ECO:0000313" key="7">
    <source>
        <dbReference type="Proteomes" id="UP001202248"/>
    </source>
</evidence>
<accession>A0ABS9SPX6</accession>
<dbReference type="RefSeq" id="WP_240832621.1">
    <property type="nucleotide sequence ID" value="NZ_JAKWBL010000004.1"/>
</dbReference>